<evidence type="ECO:0000256" key="7">
    <source>
        <dbReference type="ARBA" id="ARBA00025067"/>
    </source>
</evidence>
<evidence type="ECO:0000256" key="6">
    <source>
        <dbReference type="ARBA" id="ARBA00023002"/>
    </source>
</evidence>
<dbReference type="PIRSF" id="PIRSF000194">
    <property type="entry name" value="DHFR"/>
    <property type="match status" value="1"/>
</dbReference>
<sequence>MLISLISAIEKNNAIGLNNSLLWHLPEDLKYFKTKTLGHFVLMGRKTYQSLGKKLKDRKIIVVTRDSKFQDSECVIVNSIDEGLEYAKQNGEAELFICGGEEIYTQLIIIADRLYITHVNCELKGDTFFPHFQLSEWTIMNSIFRESDNKHQYSFKIVEYERTSSRK</sequence>
<evidence type="ECO:0000256" key="5">
    <source>
        <dbReference type="ARBA" id="ARBA00022857"/>
    </source>
</evidence>
<dbReference type="Proteomes" id="UP001170959">
    <property type="component" value="Unassembled WGS sequence"/>
</dbReference>
<protein>
    <recommendedName>
        <fullName evidence="3 8">Dihydrofolate reductase</fullName>
        <ecNumber evidence="3 8">1.5.1.3</ecNumber>
    </recommendedName>
</protein>
<name>A0AAJ1QI20_9FLAO</name>
<dbReference type="RefSeq" id="WP_126731990.1">
    <property type="nucleotide sequence ID" value="NZ_JACAGJ010000029.1"/>
</dbReference>
<evidence type="ECO:0000313" key="10">
    <source>
        <dbReference type="EMBL" id="MDM1074388.1"/>
    </source>
</evidence>
<dbReference type="InterPro" id="IPR012259">
    <property type="entry name" value="DHFR"/>
</dbReference>
<accession>A0AAJ1QI20</accession>
<dbReference type="GO" id="GO:0046654">
    <property type="term" value="P:tetrahydrofolate biosynthetic process"/>
    <property type="evidence" value="ECO:0007669"/>
    <property type="project" value="InterPro"/>
</dbReference>
<comment type="similarity">
    <text evidence="2 8">Belongs to the dihydrofolate reductase family.</text>
</comment>
<organism evidence="10 11">
    <name type="scientific">Empedobacter brevis</name>
    <dbReference type="NCBI Taxonomy" id="247"/>
    <lineage>
        <taxon>Bacteria</taxon>
        <taxon>Pseudomonadati</taxon>
        <taxon>Bacteroidota</taxon>
        <taxon>Flavobacteriia</taxon>
        <taxon>Flavobacteriales</taxon>
        <taxon>Weeksellaceae</taxon>
        <taxon>Empedobacter</taxon>
    </lineage>
</organism>
<dbReference type="GO" id="GO:0006730">
    <property type="term" value="P:one-carbon metabolic process"/>
    <property type="evidence" value="ECO:0007669"/>
    <property type="project" value="UniProtKB-KW"/>
</dbReference>
<dbReference type="Pfam" id="PF00186">
    <property type="entry name" value="DHFR_1"/>
    <property type="match status" value="1"/>
</dbReference>
<dbReference type="Gene3D" id="3.40.430.10">
    <property type="entry name" value="Dihydrofolate Reductase, subunit A"/>
    <property type="match status" value="1"/>
</dbReference>
<evidence type="ECO:0000256" key="3">
    <source>
        <dbReference type="ARBA" id="ARBA00012856"/>
    </source>
</evidence>
<dbReference type="GO" id="GO:0004146">
    <property type="term" value="F:dihydrofolate reductase activity"/>
    <property type="evidence" value="ECO:0007669"/>
    <property type="project" value="UniProtKB-EC"/>
</dbReference>
<evidence type="ECO:0000256" key="4">
    <source>
        <dbReference type="ARBA" id="ARBA00022563"/>
    </source>
</evidence>
<dbReference type="InterPro" id="IPR024072">
    <property type="entry name" value="DHFR-like_dom_sf"/>
</dbReference>
<dbReference type="PANTHER" id="PTHR48069:SF3">
    <property type="entry name" value="DIHYDROFOLATE REDUCTASE"/>
    <property type="match status" value="1"/>
</dbReference>
<evidence type="ECO:0000259" key="9">
    <source>
        <dbReference type="PROSITE" id="PS51330"/>
    </source>
</evidence>
<evidence type="ECO:0000256" key="2">
    <source>
        <dbReference type="ARBA" id="ARBA00009539"/>
    </source>
</evidence>
<comment type="function">
    <text evidence="7 8">Key enzyme in folate metabolism. Catalyzes an essential reaction for de novo glycine and purine synthesis, and for DNA precursor synthesis.</text>
</comment>
<dbReference type="GO" id="GO:0050661">
    <property type="term" value="F:NADP binding"/>
    <property type="evidence" value="ECO:0007669"/>
    <property type="project" value="InterPro"/>
</dbReference>
<keyword evidence="6 8" id="KW-0560">Oxidoreductase</keyword>
<keyword evidence="4 8" id="KW-0554">One-carbon metabolism</keyword>
<dbReference type="GO" id="GO:0005829">
    <property type="term" value="C:cytosol"/>
    <property type="evidence" value="ECO:0007669"/>
    <property type="project" value="TreeGrafter"/>
</dbReference>
<dbReference type="GO" id="GO:0046452">
    <property type="term" value="P:dihydrofolate metabolic process"/>
    <property type="evidence" value="ECO:0007669"/>
    <property type="project" value="TreeGrafter"/>
</dbReference>
<dbReference type="InterPro" id="IPR001796">
    <property type="entry name" value="DHFR_dom"/>
</dbReference>
<dbReference type="AlphaFoldDB" id="A0AAJ1QI20"/>
<dbReference type="EMBL" id="JACAGJ010000029">
    <property type="protein sequence ID" value="MDM1074388.1"/>
    <property type="molecule type" value="Genomic_DNA"/>
</dbReference>
<comment type="pathway">
    <text evidence="1 8">Cofactor biosynthesis; tetrahydrofolate biosynthesis; 5,6,7,8-tetrahydrofolate from 7,8-dihydrofolate: step 1/1.</text>
</comment>
<dbReference type="CDD" id="cd00209">
    <property type="entry name" value="DHFR"/>
    <property type="match status" value="1"/>
</dbReference>
<evidence type="ECO:0000256" key="1">
    <source>
        <dbReference type="ARBA" id="ARBA00004903"/>
    </source>
</evidence>
<dbReference type="PANTHER" id="PTHR48069">
    <property type="entry name" value="DIHYDROFOLATE REDUCTASE"/>
    <property type="match status" value="1"/>
</dbReference>
<dbReference type="SUPFAM" id="SSF53597">
    <property type="entry name" value="Dihydrofolate reductase-like"/>
    <property type="match status" value="1"/>
</dbReference>
<evidence type="ECO:0000256" key="8">
    <source>
        <dbReference type="PIRNR" id="PIRNR000194"/>
    </source>
</evidence>
<feature type="domain" description="DHFR" evidence="9">
    <location>
        <begin position="2"/>
        <end position="162"/>
    </location>
</feature>
<reference evidence="10" key="1">
    <citation type="submission" date="2020-06" db="EMBL/GenBank/DDBJ databases">
        <authorList>
            <person name="Dong N."/>
        </authorList>
    </citation>
    <scope>NUCLEOTIDE SEQUENCE</scope>
    <source>
        <strain evidence="10">R655-4</strain>
    </source>
</reference>
<keyword evidence="5 8" id="KW-0521">NADP</keyword>
<dbReference type="PROSITE" id="PS51330">
    <property type="entry name" value="DHFR_2"/>
    <property type="match status" value="1"/>
</dbReference>
<dbReference type="GO" id="GO:0046655">
    <property type="term" value="P:folic acid metabolic process"/>
    <property type="evidence" value="ECO:0007669"/>
    <property type="project" value="TreeGrafter"/>
</dbReference>
<comment type="catalytic activity">
    <reaction evidence="8">
        <text>(6S)-5,6,7,8-tetrahydrofolate + NADP(+) = 7,8-dihydrofolate + NADPH + H(+)</text>
        <dbReference type="Rhea" id="RHEA:15009"/>
        <dbReference type="ChEBI" id="CHEBI:15378"/>
        <dbReference type="ChEBI" id="CHEBI:57451"/>
        <dbReference type="ChEBI" id="CHEBI:57453"/>
        <dbReference type="ChEBI" id="CHEBI:57783"/>
        <dbReference type="ChEBI" id="CHEBI:58349"/>
        <dbReference type="EC" id="1.5.1.3"/>
    </reaction>
</comment>
<dbReference type="EC" id="1.5.1.3" evidence="3 8"/>
<comment type="caution">
    <text evidence="10">The sequence shown here is derived from an EMBL/GenBank/DDBJ whole genome shotgun (WGS) entry which is preliminary data.</text>
</comment>
<evidence type="ECO:0000313" key="11">
    <source>
        <dbReference type="Proteomes" id="UP001170959"/>
    </source>
</evidence>
<dbReference type="PRINTS" id="PR00070">
    <property type="entry name" value="DHFR"/>
</dbReference>
<reference evidence="10" key="2">
    <citation type="journal article" date="2022" name="Sci. Total Environ.">
        <title>Prevalence, transmission, and molecular epidemiology of tet(X)-positive bacteria among humans, animals, and environmental niches in China: An epidemiological, and genomic-based study.</title>
        <authorList>
            <person name="Dong N."/>
            <person name="Zeng Y."/>
            <person name="Cai C."/>
            <person name="Sun C."/>
            <person name="Lu J."/>
            <person name="Liu C."/>
            <person name="Zhou H."/>
            <person name="Sun Q."/>
            <person name="Shu L."/>
            <person name="Wang H."/>
            <person name="Wang Y."/>
            <person name="Wang S."/>
            <person name="Wu C."/>
            <person name="Chan E.W."/>
            <person name="Chen G."/>
            <person name="Shen Z."/>
            <person name="Chen S."/>
            <person name="Zhang R."/>
        </authorList>
    </citation>
    <scope>NUCLEOTIDE SEQUENCE</scope>
    <source>
        <strain evidence="10">R655-4</strain>
    </source>
</reference>
<proteinExistence type="inferred from homology"/>
<gene>
    <name evidence="10" type="ORF">HX001_18065</name>
</gene>